<dbReference type="SUPFAM" id="SSF52833">
    <property type="entry name" value="Thioredoxin-like"/>
    <property type="match status" value="1"/>
</dbReference>
<evidence type="ECO:0000313" key="4">
    <source>
        <dbReference type="EMBL" id="KAK5779858.1"/>
    </source>
</evidence>
<protein>
    <recommendedName>
        <fullName evidence="6">Glutathione S-transferase</fullName>
    </recommendedName>
</protein>
<dbReference type="InterPro" id="IPR004045">
    <property type="entry name" value="Glutathione_S-Trfase_N"/>
</dbReference>
<dbReference type="InterPro" id="IPR036282">
    <property type="entry name" value="Glutathione-S-Trfase_C_sf"/>
</dbReference>
<dbReference type="InterPro" id="IPR004046">
    <property type="entry name" value="GST_C"/>
</dbReference>
<keyword evidence="5" id="KW-1185">Reference proteome</keyword>
<dbReference type="InterPro" id="IPR010987">
    <property type="entry name" value="Glutathione-S-Trfase_C-like"/>
</dbReference>
<dbReference type="InterPro" id="IPR036249">
    <property type="entry name" value="Thioredoxin-like_sf"/>
</dbReference>
<gene>
    <name evidence="4" type="ORF">RI543_002395</name>
</gene>
<dbReference type="Pfam" id="PF00043">
    <property type="entry name" value="GST_C"/>
    <property type="match status" value="1"/>
</dbReference>
<dbReference type="Gene3D" id="3.40.30.10">
    <property type="entry name" value="Glutaredoxin"/>
    <property type="match status" value="1"/>
</dbReference>
<sequence length="194" mass="22559">MSTILYYSPNYIRPIVPLCLVNYFNANVTTVDMATEQEKFSKEFPLKKCPALIDNEQGIYLTEIIAICNYIIKTFAKETNEVKKLLVDYIGPLIGLIPYEAMAHEKARKDFEAVLQIYEDRLKNHNFLVSDHITLADLSSVSCFYLGFTFAFDQNWSKQYPNITRWYKEITKSQYVISFFSDKQQAKAFSQPPQ</sequence>
<dbReference type="PANTHER" id="PTHR43986">
    <property type="entry name" value="ELONGATION FACTOR 1-GAMMA"/>
    <property type="match status" value="1"/>
</dbReference>
<dbReference type="EMBL" id="JAWIZZ010000045">
    <property type="protein sequence ID" value="KAK5779858.1"/>
    <property type="molecule type" value="Genomic_DNA"/>
</dbReference>
<evidence type="ECO:0000259" key="3">
    <source>
        <dbReference type="PROSITE" id="PS50405"/>
    </source>
</evidence>
<comment type="similarity">
    <text evidence="1">Belongs to the GST superfamily.</text>
</comment>
<dbReference type="SUPFAM" id="SSF47616">
    <property type="entry name" value="GST C-terminal domain-like"/>
    <property type="match status" value="1"/>
</dbReference>
<dbReference type="GO" id="GO:0005634">
    <property type="term" value="C:nucleus"/>
    <property type="evidence" value="ECO:0007669"/>
    <property type="project" value="TreeGrafter"/>
</dbReference>
<dbReference type="PANTHER" id="PTHR43986:SF1">
    <property type="entry name" value="ELONGATION FACTOR 1-GAMMA"/>
    <property type="match status" value="1"/>
</dbReference>
<dbReference type="AlphaFoldDB" id="A0AAN7WGY3"/>
<evidence type="ECO:0000259" key="2">
    <source>
        <dbReference type="PROSITE" id="PS50404"/>
    </source>
</evidence>
<accession>A0AAN7WGY3</accession>
<evidence type="ECO:0000313" key="5">
    <source>
        <dbReference type="Proteomes" id="UP001306508"/>
    </source>
</evidence>
<evidence type="ECO:0008006" key="6">
    <source>
        <dbReference type="Google" id="ProtNLM"/>
    </source>
</evidence>
<dbReference type="PROSITE" id="PS50405">
    <property type="entry name" value="GST_CTER"/>
    <property type="match status" value="1"/>
</dbReference>
<dbReference type="Proteomes" id="UP001306508">
    <property type="component" value="Unassembled WGS sequence"/>
</dbReference>
<proteinExistence type="inferred from homology"/>
<dbReference type="Gene3D" id="1.20.1050.10">
    <property type="match status" value="1"/>
</dbReference>
<feature type="domain" description="GST C-terminal" evidence="3">
    <location>
        <begin position="61"/>
        <end position="189"/>
    </location>
</feature>
<reference evidence="5" key="1">
    <citation type="submission" date="2023-07" db="EMBL/GenBank/DDBJ databases">
        <title>A draft genome of Kazachstania heterogenica Y-27499.</title>
        <authorList>
            <person name="Donic C."/>
            <person name="Kralova J.S."/>
            <person name="Fidel L."/>
            <person name="Ben-Dor S."/>
            <person name="Jung S."/>
        </authorList>
    </citation>
    <scope>NUCLEOTIDE SEQUENCE [LARGE SCALE GENOMIC DNA]</scope>
    <source>
        <strain evidence="5">Y27499</strain>
    </source>
</reference>
<evidence type="ECO:0000256" key="1">
    <source>
        <dbReference type="RuleBase" id="RU003494"/>
    </source>
</evidence>
<dbReference type="PROSITE" id="PS50404">
    <property type="entry name" value="GST_NTER"/>
    <property type="match status" value="1"/>
</dbReference>
<dbReference type="GO" id="GO:0005737">
    <property type="term" value="C:cytoplasm"/>
    <property type="evidence" value="ECO:0007669"/>
    <property type="project" value="TreeGrafter"/>
</dbReference>
<feature type="domain" description="GST N-terminal" evidence="2">
    <location>
        <begin position="1"/>
        <end position="79"/>
    </location>
</feature>
<dbReference type="Pfam" id="PF02798">
    <property type="entry name" value="GST_N"/>
    <property type="match status" value="1"/>
</dbReference>
<comment type="caution">
    <text evidence="4">The sequence shown here is derived from an EMBL/GenBank/DDBJ whole genome shotgun (WGS) entry which is preliminary data.</text>
</comment>
<dbReference type="GO" id="GO:0006414">
    <property type="term" value="P:translational elongation"/>
    <property type="evidence" value="ECO:0007669"/>
    <property type="project" value="TreeGrafter"/>
</dbReference>
<dbReference type="InterPro" id="IPR050802">
    <property type="entry name" value="EF-GSTs"/>
</dbReference>
<organism evidence="4 5">
    <name type="scientific">Arxiozyma heterogenica</name>
    <dbReference type="NCBI Taxonomy" id="278026"/>
    <lineage>
        <taxon>Eukaryota</taxon>
        <taxon>Fungi</taxon>
        <taxon>Dikarya</taxon>
        <taxon>Ascomycota</taxon>
        <taxon>Saccharomycotina</taxon>
        <taxon>Saccharomycetes</taxon>
        <taxon>Saccharomycetales</taxon>
        <taxon>Saccharomycetaceae</taxon>
        <taxon>Arxiozyma</taxon>
    </lineage>
</organism>
<name>A0AAN7WGY3_9SACH</name>